<protein>
    <recommendedName>
        <fullName evidence="1">Helix-turn-helix domain-containing protein</fullName>
    </recommendedName>
</protein>
<gene>
    <name evidence="2" type="ORF">B0H17DRAFT_948162</name>
</gene>
<organism evidence="2 3">
    <name type="scientific">Mycena rosella</name>
    <name type="common">Pink bonnet</name>
    <name type="synonym">Agaricus rosellus</name>
    <dbReference type="NCBI Taxonomy" id="1033263"/>
    <lineage>
        <taxon>Eukaryota</taxon>
        <taxon>Fungi</taxon>
        <taxon>Dikarya</taxon>
        <taxon>Basidiomycota</taxon>
        <taxon>Agaricomycotina</taxon>
        <taxon>Agaricomycetes</taxon>
        <taxon>Agaricomycetidae</taxon>
        <taxon>Agaricales</taxon>
        <taxon>Marasmiineae</taxon>
        <taxon>Mycenaceae</taxon>
        <taxon>Mycena</taxon>
    </lineage>
</organism>
<evidence type="ECO:0000259" key="1">
    <source>
        <dbReference type="Pfam" id="PF26215"/>
    </source>
</evidence>
<dbReference type="EMBL" id="JARKIE010000172">
    <property type="protein sequence ID" value="KAJ7671785.1"/>
    <property type="molecule type" value="Genomic_DNA"/>
</dbReference>
<dbReference type="InterPro" id="IPR058912">
    <property type="entry name" value="HTH_animal"/>
</dbReference>
<feature type="domain" description="Helix-turn-helix" evidence="1">
    <location>
        <begin position="5"/>
        <end position="55"/>
    </location>
</feature>
<feature type="non-terminal residue" evidence="2">
    <location>
        <position position="1"/>
    </location>
</feature>
<proteinExistence type="predicted"/>
<evidence type="ECO:0000313" key="2">
    <source>
        <dbReference type="EMBL" id="KAJ7671785.1"/>
    </source>
</evidence>
<dbReference type="Proteomes" id="UP001221757">
    <property type="component" value="Unassembled WGS sequence"/>
</dbReference>
<evidence type="ECO:0000313" key="3">
    <source>
        <dbReference type="Proteomes" id="UP001221757"/>
    </source>
</evidence>
<reference evidence="2" key="1">
    <citation type="submission" date="2023-03" db="EMBL/GenBank/DDBJ databases">
        <title>Massive genome expansion in bonnet fungi (Mycena s.s.) driven by repeated elements and novel gene families across ecological guilds.</title>
        <authorList>
            <consortium name="Lawrence Berkeley National Laboratory"/>
            <person name="Harder C.B."/>
            <person name="Miyauchi S."/>
            <person name="Viragh M."/>
            <person name="Kuo A."/>
            <person name="Thoen E."/>
            <person name="Andreopoulos B."/>
            <person name="Lu D."/>
            <person name="Skrede I."/>
            <person name="Drula E."/>
            <person name="Henrissat B."/>
            <person name="Morin E."/>
            <person name="Kohler A."/>
            <person name="Barry K."/>
            <person name="LaButti K."/>
            <person name="Morin E."/>
            <person name="Salamov A."/>
            <person name="Lipzen A."/>
            <person name="Mereny Z."/>
            <person name="Hegedus B."/>
            <person name="Baldrian P."/>
            <person name="Stursova M."/>
            <person name="Weitz H."/>
            <person name="Taylor A."/>
            <person name="Grigoriev I.V."/>
            <person name="Nagy L.G."/>
            <person name="Martin F."/>
            <person name="Kauserud H."/>
        </authorList>
    </citation>
    <scope>NUCLEOTIDE SEQUENCE</scope>
    <source>
        <strain evidence="2">CBHHK067</strain>
    </source>
</reference>
<name>A0AAD7CZX8_MYCRO</name>
<dbReference type="AlphaFoldDB" id="A0AAD7CZX8"/>
<accession>A0AAD7CZX8</accession>
<sequence length="100" mass="11668">LNAYLYIPWISCHSEDSKRAWVKGELIRYVRICSKESDFAQIRVDFCKRLKERGSGPRRLARTSDFEKNQSLKIIFRSSNTWKILPVIPVEASVSRFDGC</sequence>
<dbReference type="Pfam" id="PF26215">
    <property type="entry name" value="HTH_animal"/>
    <property type="match status" value="1"/>
</dbReference>
<comment type="caution">
    <text evidence="2">The sequence shown here is derived from an EMBL/GenBank/DDBJ whole genome shotgun (WGS) entry which is preliminary data.</text>
</comment>
<keyword evidence="3" id="KW-1185">Reference proteome</keyword>